<dbReference type="AlphaFoldDB" id="A0A8R1IVX9"/>
<evidence type="ECO:0000313" key="1">
    <source>
        <dbReference type="EnsemblMetazoa" id="CJA39205.1"/>
    </source>
</evidence>
<protein>
    <submittedName>
        <fullName evidence="1">Uncharacterized protein</fullName>
    </submittedName>
</protein>
<organism evidence="1 2">
    <name type="scientific">Caenorhabditis japonica</name>
    <dbReference type="NCBI Taxonomy" id="281687"/>
    <lineage>
        <taxon>Eukaryota</taxon>
        <taxon>Metazoa</taxon>
        <taxon>Ecdysozoa</taxon>
        <taxon>Nematoda</taxon>
        <taxon>Chromadorea</taxon>
        <taxon>Rhabditida</taxon>
        <taxon>Rhabditina</taxon>
        <taxon>Rhabditomorpha</taxon>
        <taxon>Rhabditoidea</taxon>
        <taxon>Rhabditidae</taxon>
        <taxon>Peloderinae</taxon>
        <taxon>Caenorhabditis</taxon>
    </lineage>
</organism>
<dbReference type="EnsemblMetazoa" id="CJA39205.1">
    <property type="protein sequence ID" value="CJA39205.1"/>
    <property type="gene ID" value="WBGene00215052"/>
</dbReference>
<reference evidence="2" key="1">
    <citation type="submission" date="2010-08" db="EMBL/GenBank/DDBJ databases">
        <authorList>
            <consortium name="Caenorhabditis japonica Sequencing Consortium"/>
            <person name="Wilson R.K."/>
        </authorList>
    </citation>
    <scope>NUCLEOTIDE SEQUENCE [LARGE SCALE GENOMIC DNA]</scope>
    <source>
        <strain evidence="2">DF5081</strain>
    </source>
</reference>
<name>A0A8R1IVX9_CAEJA</name>
<accession>A0A8R1IVX9</accession>
<proteinExistence type="predicted"/>
<dbReference type="Proteomes" id="UP000005237">
    <property type="component" value="Unassembled WGS sequence"/>
</dbReference>
<sequence>MKIRRIREIARRIERNDEARLEKMRKNDGKDRFRVQRIAEDELDLNIYNMTLARFFSHEKTENLLVHLEALA</sequence>
<reference evidence="1" key="2">
    <citation type="submission" date="2022-06" db="UniProtKB">
        <authorList>
            <consortium name="EnsemblMetazoa"/>
        </authorList>
    </citation>
    <scope>IDENTIFICATION</scope>
    <source>
        <strain evidence="1">DF5081</strain>
    </source>
</reference>
<evidence type="ECO:0000313" key="2">
    <source>
        <dbReference type="Proteomes" id="UP000005237"/>
    </source>
</evidence>
<keyword evidence="2" id="KW-1185">Reference proteome</keyword>